<evidence type="ECO:0000256" key="12">
    <source>
        <dbReference type="ARBA" id="ARBA00022842"/>
    </source>
</evidence>
<reference evidence="17 18" key="1">
    <citation type="submission" date="2020-04" db="EMBL/GenBank/DDBJ databases">
        <authorList>
            <person name="Laetsch R D."/>
            <person name="Stevens L."/>
            <person name="Kumar S."/>
            <person name="Blaxter L. M."/>
        </authorList>
    </citation>
    <scope>NUCLEOTIDE SEQUENCE [LARGE SCALE GENOMIC DNA]</scope>
</reference>
<dbReference type="GO" id="GO:0003872">
    <property type="term" value="F:6-phosphofructokinase activity"/>
    <property type="evidence" value="ECO:0007669"/>
    <property type="project" value="UniProtKB-EC"/>
</dbReference>
<feature type="domain" description="Phosphofructokinase" evidence="16">
    <location>
        <begin position="38"/>
        <end position="340"/>
    </location>
</feature>
<dbReference type="GO" id="GO:0016208">
    <property type="term" value="F:AMP binding"/>
    <property type="evidence" value="ECO:0007669"/>
    <property type="project" value="TreeGrafter"/>
</dbReference>
<comment type="pathway">
    <text evidence="3">Carbohydrate degradation; glycolysis; D-glyceraldehyde 3-phosphate and glycerone phosphate from D-glucose: step 3/4.</text>
</comment>
<dbReference type="InterPro" id="IPR035966">
    <property type="entry name" value="PKF_sf"/>
</dbReference>
<evidence type="ECO:0000256" key="10">
    <source>
        <dbReference type="ARBA" id="ARBA00022777"/>
    </source>
</evidence>
<dbReference type="InterPro" id="IPR022953">
    <property type="entry name" value="ATP_PFK"/>
</dbReference>
<evidence type="ECO:0000256" key="6">
    <source>
        <dbReference type="ARBA" id="ARBA00022533"/>
    </source>
</evidence>
<evidence type="ECO:0000256" key="8">
    <source>
        <dbReference type="ARBA" id="ARBA00022723"/>
    </source>
</evidence>
<keyword evidence="7" id="KW-0808">Transferase</keyword>
<feature type="region of interest" description="Disordered" evidence="15">
    <location>
        <begin position="1"/>
        <end position="31"/>
    </location>
</feature>
<dbReference type="EMBL" id="CADEPM010000001">
    <property type="protein sequence ID" value="CAB3397912.1"/>
    <property type="molecule type" value="Genomic_DNA"/>
</dbReference>
<evidence type="ECO:0000313" key="18">
    <source>
        <dbReference type="Proteomes" id="UP000494206"/>
    </source>
</evidence>
<dbReference type="SUPFAM" id="SSF53784">
    <property type="entry name" value="Phosphofructokinase"/>
    <property type="match status" value="2"/>
</dbReference>
<keyword evidence="8" id="KW-0479">Metal-binding</keyword>
<evidence type="ECO:0000256" key="15">
    <source>
        <dbReference type="SAM" id="MobiDB-lite"/>
    </source>
</evidence>
<dbReference type="GO" id="GO:0030388">
    <property type="term" value="P:fructose 1,6-bisphosphate metabolic process"/>
    <property type="evidence" value="ECO:0007669"/>
    <property type="project" value="TreeGrafter"/>
</dbReference>
<comment type="catalytic activity">
    <reaction evidence="14">
        <text>beta-D-fructose 6-phosphate + ATP = beta-D-fructose 1,6-bisphosphate + ADP + H(+)</text>
        <dbReference type="Rhea" id="RHEA:16109"/>
        <dbReference type="ChEBI" id="CHEBI:15378"/>
        <dbReference type="ChEBI" id="CHEBI:30616"/>
        <dbReference type="ChEBI" id="CHEBI:32966"/>
        <dbReference type="ChEBI" id="CHEBI:57634"/>
        <dbReference type="ChEBI" id="CHEBI:456216"/>
        <dbReference type="EC" id="2.7.1.11"/>
    </reaction>
</comment>
<dbReference type="GO" id="GO:0061621">
    <property type="term" value="P:canonical glycolysis"/>
    <property type="evidence" value="ECO:0007669"/>
    <property type="project" value="TreeGrafter"/>
</dbReference>
<comment type="caution">
    <text evidence="17">The sequence shown here is derived from an EMBL/GenBank/DDBJ whole genome shotgun (WGS) entry which is preliminary data.</text>
</comment>
<evidence type="ECO:0000256" key="1">
    <source>
        <dbReference type="ARBA" id="ARBA00001946"/>
    </source>
</evidence>
<evidence type="ECO:0000256" key="2">
    <source>
        <dbReference type="ARBA" id="ARBA00004496"/>
    </source>
</evidence>
<comment type="subcellular location">
    <subcellularLocation>
        <location evidence="2">Cytoplasm</location>
    </subcellularLocation>
</comment>
<dbReference type="AlphaFoldDB" id="A0A8S1EJJ4"/>
<evidence type="ECO:0000256" key="5">
    <source>
        <dbReference type="ARBA" id="ARBA00022490"/>
    </source>
</evidence>
<keyword evidence="10" id="KW-0418">Kinase</keyword>
<dbReference type="NCBIfam" id="TIGR02478">
    <property type="entry name" value="6PF1K_euk"/>
    <property type="match status" value="1"/>
</dbReference>
<protein>
    <recommendedName>
        <fullName evidence="4">6-phosphofructokinase</fullName>
        <ecNumber evidence="4">2.7.1.11</ecNumber>
    </recommendedName>
</protein>
<dbReference type="FunFam" id="3.40.50.460:FF:000002">
    <property type="entry name" value="ATP-dependent 6-phosphofructokinase"/>
    <property type="match status" value="1"/>
</dbReference>
<gene>
    <name evidence="17" type="ORF">CBOVIS_LOCUS1255</name>
</gene>
<keyword evidence="5" id="KW-0963">Cytoplasm</keyword>
<dbReference type="GO" id="GO:0042802">
    <property type="term" value="F:identical protein binding"/>
    <property type="evidence" value="ECO:0007669"/>
    <property type="project" value="TreeGrafter"/>
</dbReference>
<keyword evidence="6" id="KW-0021">Allosteric enzyme</keyword>
<dbReference type="GO" id="GO:0070095">
    <property type="term" value="F:fructose-6-phosphate binding"/>
    <property type="evidence" value="ECO:0007669"/>
    <property type="project" value="TreeGrafter"/>
</dbReference>
<dbReference type="EC" id="2.7.1.11" evidence="4"/>
<dbReference type="InterPro" id="IPR009161">
    <property type="entry name" value="6-Pfructokinase_euk"/>
</dbReference>
<dbReference type="PRINTS" id="PR00476">
    <property type="entry name" value="PHFRCTKINASE"/>
</dbReference>
<dbReference type="GO" id="GO:0005945">
    <property type="term" value="C:6-phosphofructokinase complex"/>
    <property type="evidence" value="ECO:0007669"/>
    <property type="project" value="TreeGrafter"/>
</dbReference>
<evidence type="ECO:0000256" key="9">
    <source>
        <dbReference type="ARBA" id="ARBA00022741"/>
    </source>
</evidence>
<dbReference type="Gene3D" id="3.40.50.450">
    <property type="match status" value="2"/>
</dbReference>
<evidence type="ECO:0000313" key="17">
    <source>
        <dbReference type="EMBL" id="CAB3397912.1"/>
    </source>
</evidence>
<dbReference type="Pfam" id="PF00365">
    <property type="entry name" value="PFK"/>
    <property type="match status" value="2"/>
</dbReference>
<dbReference type="Gene3D" id="3.40.50.460">
    <property type="entry name" value="Phosphofructokinase domain"/>
    <property type="match status" value="2"/>
</dbReference>
<dbReference type="InterPro" id="IPR000023">
    <property type="entry name" value="Phosphofructokinase_dom"/>
</dbReference>
<name>A0A8S1EJJ4_9PELO</name>
<evidence type="ECO:0000256" key="3">
    <source>
        <dbReference type="ARBA" id="ARBA00004679"/>
    </source>
</evidence>
<sequence length="785" mass="86486">MENNNLKENNKQDMVDDNLTPPVSPIGSRRYGNKKMSVGVITSGGDSQGMNSAIRAVVREVLRRGCACYLIREGFSGLISGNIDIASWATVANVTNLGGTMIGTSRCHEFRTYEGRKTAAKQMFLRKMFHLVVIGGDGSLTGAQILKEEWGKIGEELYADGSITEEVANAGRELQIVGIVGSIDNDCMETDKSIGSDTALHRIVECIDGLVMTAQSHQRIFVVEVMGRYCGYLALTAALAVEADYVFYPEQPPTENWPEKLCNRLEAVRKEGKRQNIVILSEGVTNVKGQKLEAKQVKNEIETRLNVEVRIATLGHLQRGGVPSFLDRLLGLRMGYEAVREVLKSGPDGKSTGSHNTARIMCLKGHCMANQDMVKTLRKTQCATDEARHRNFDIAMKLRGHGFTQKSNIMQYVAQPLKEPVDTNSKVFAIIHVGSPCAGMNAATFAFTRIANHFNISVIGIRNGWEGMINNDYTLLNWRNVEGWSSKGGSMLGTRRQIPTELDKIAQAMNDLKIDGLAIVGGFDAYLSTLVLSQNRPDYQAFNVPMVLIPATISNNCPGTCTSLGSDTALNEICRQVDHLRQGAIGSANKVMIIETGGTRCGYLTSMAALATGADVALIHQVKHNEEDIHRMAREAKKKLATGKHEQFIVIRSEGANDDLPSKKVRAIFDSELKGKFSCRVTTLGYGQLGGHPTCFDRQMGIRMGIRAFEGIVNPARMGKRDCCVIGLRGNKLKYVPVSGLRKKICPVHRIPLQLWWLDIHPLVEKLSWKPLDRNVDDVVKVKPE</sequence>
<dbReference type="GO" id="GO:0005524">
    <property type="term" value="F:ATP binding"/>
    <property type="evidence" value="ECO:0007669"/>
    <property type="project" value="UniProtKB-KW"/>
</dbReference>
<keyword evidence="11" id="KW-0067">ATP-binding</keyword>
<evidence type="ECO:0000256" key="11">
    <source>
        <dbReference type="ARBA" id="ARBA00022840"/>
    </source>
</evidence>
<proteinExistence type="predicted"/>
<feature type="domain" description="Phosphofructokinase" evidence="16">
    <location>
        <begin position="428"/>
        <end position="711"/>
    </location>
</feature>
<keyword evidence="12" id="KW-0460">Magnesium</keyword>
<dbReference type="Proteomes" id="UP000494206">
    <property type="component" value="Unassembled WGS sequence"/>
</dbReference>
<dbReference type="GO" id="GO:0046872">
    <property type="term" value="F:metal ion binding"/>
    <property type="evidence" value="ECO:0007669"/>
    <property type="project" value="UniProtKB-KW"/>
</dbReference>
<keyword evidence="9" id="KW-0547">Nucleotide-binding</keyword>
<dbReference type="InterPro" id="IPR015912">
    <property type="entry name" value="Phosphofructokinase_CS"/>
</dbReference>
<comment type="cofactor">
    <cofactor evidence="1">
        <name>Mg(2+)</name>
        <dbReference type="ChEBI" id="CHEBI:18420"/>
    </cofactor>
</comment>
<organism evidence="17 18">
    <name type="scientific">Caenorhabditis bovis</name>
    <dbReference type="NCBI Taxonomy" id="2654633"/>
    <lineage>
        <taxon>Eukaryota</taxon>
        <taxon>Metazoa</taxon>
        <taxon>Ecdysozoa</taxon>
        <taxon>Nematoda</taxon>
        <taxon>Chromadorea</taxon>
        <taxon>Rhabditida</taxon>
        <taxon>Rhabditina</taxon>
        <taxon>Rhabditomorpha</taxon>
        <taxon>Rhabditoidea</taxon>
        <taxon>Rhabditidae</taxon>
        <taxon>Peloderinae</taxon>
        <taxon>Caenorhabditis</taxon>
    </lineage>
</organism>
<dbReference type="PANTHER" id="PTHR13697:SF8">
    <property type="entry name" value="ATP-DEPENDENT 6-PHOSPHOFRUCTOKINASE 2"/>
    <property type="match status" value="1"/>
</dbReference>
<dbReference type="PANTHER" id="PTHR13697">
    <property type="entry name" value="PHOSPHOFRUCTOKINASE"/>
    <property type="match status" value="1"/>
</dbReference>
<dbReference type="OrthoDB" id="537915at2759"/>
<keyword evidence="13" id="KW-0324">Glycolysis</keyword>
<dbReference type="PROSITE" id="PS00433">
    <property type="entry name" value="PHOSPHOFRUCTOKINASE"/>
    <property type="match status" value="1"/>
</dbReference>
<evidence type="ECO:0000256" key="14">
    <source>
        <dbReference type="ARBA" id="ARBA00048070"/>
    </source>
</evidence>
<dbReference type="GO" id="GO:0006002">
    <property type="term" value="P:fructose 6-phosphate metabolic process"/>
    <property type="evidence" value="ECO:0007669"/>
    <property type="project" value="InterPro"/>
</dbReference>
<evidence type="ECO:0000259" key="16">
    <source>
        <dbReference type="Pfam" id="PF00365"/>
    </source>
</evidence>
<keyword evidence="18" id="KW-1185">Reference proteome</keyword>
<evidence type="ECO:0000256" key="7">
    <source>
        <dbReference type="ARBA" id="ARBA00022679"/>
    </source>
</evidence>
<accession>A0A8S1EJJ4</accession>
<evidence type="ECO:0000256" key="13">
    <source>
        <dbReference type="ARBA" id="ARBA00023152"/>
    </source>
</evidence>
<evidence type="ECO:0000256" key="4">
    <source>
        <dbReference type="ARBA" id="ARBA00012055"/>
    </source>
</evidence>
<dbReference type="GO" id="GO:0048029">
    <property type="term" value="F:monosaccharide binding"/>
    <property type="evidence" value="ECO:0007669"/>
    <property type="project" value="TreeGrafter"/>
</dbReference>